<comment type="caution">
    <text evidence="3">The sequence shown here is derived from an EMBL/GenBank/DDBJ whole genome shotgun (WGS) entry which is preliminary data.</text>
</comment>
<evidence type="ECO:0000313" key="3">
    <source>
        <dbReference type="EMBL" id="MDO2410017.1"/>
    </source>
</evidence>
<accession>A0ABT8T8F0</accession>
<reference evidence="3 4" key="1">
    <citation type="submission" date="2023-06" db="EMBL/GenBank/DDBJ databases">
        <title>Campylobacter magnum sp. nov., isolated from cecal contents of domestic pigs (Sus scrofa domesticus).</title>
        <authorList>
            <person name="Papic B."/>
            <person name="Gruntar I."/>
        </authorList>
    </citation>
    <scope>NUCLEOTIDE SEQUENCE [LARGE SCALE GENOMIC DNA]</scope>
    <source>
        <strain evidence="4">34484-21</strain>
    </source>
</reference>
<dbReference type="SUPFAM" id="SSF53955">
    <property type="entry name" value="Lysozyme-like"/>
    <property type="match status" value="1"/>
</dbReference>
<dbReference type="CDD" id="cd13400">
    <property type="entry name" value="LT_IagB-like"/>
    <property type="match status" value="1"/>
</dbReference>
<sequence>MIKNLILCALLFCAGVANEKFYNELFIYYGAKYQVPPMLLWAIAKTESNFNANAKNINKNGSVDIGLMQINSIHENTLKRNNLSLKDLYNPSVNIQMGAFVLKSCIDKYQISNNALNCYNGKIKDNHYAFKVIKNLRVKQGQIIK</sequence>
<gene>
    <name evidence="3" type="ORF">Q2362_07960</name>
</gene>
<dbReference type="Proteomes" id="UP001171111">
    <property type="component" value="Unassembled WGS sequence"/>
</dbReference>
<dbReference type="Gene3D" id="1.10.530.10">
    <property type="match status" value="1"/>
</dbReference>
<keyword evidence="4" id="KW-1185">Reference proteome</keyword>
<keyword evidence="1" id="KW-0732">Signal</keyword>
<evidence type="ECO:0000259" key="2">
    <source>
        <dbReference type="Pfam" id="PF01464"/>
    </source>
</evidence>
<feature type="signal peptide" evidence="1">
    <location>
        <begin position="1"/>
        <end position="19"/>
    </location>
</feature>
<name>A0ABT8T8F0_9BACT</name>
<dbReference type="EMBL" id="JAULJQ010000010">
    <property type="protein sequence ID" value="MDO2410017.1"/>
    <property type="molecule type" value="Genomic_DNA"/>
</dbReference>
<organism evidence="3 4">
    <name type="scientific">Campylobacter magnus</name>
    <dbReference type="NCBI Taxonomy" id="3026462"/>
    <lineage>
        <taxon>Bacteria</taxon>
        <taxon>Pseudomonadati</taxon>
        <taxon>Campylobacterota</taxon>
        <taxon>Epsilonproteobacteria</taxon>
        <taxon>Campylobacterales</taxon>
        <taxon>Campylobacteraceae</taxon>
        <taxon>Campylobacter</taxon>
    </lineage>
</organism>
<evidence type="ECO:0000313" key="4">
    <source>
        <dbReference type="Proteomes" id="UP001171111"/>
    </source>
</evidence>
<dbReference type="Pfam" id="PF01464">
    <property type="entry name" value="SLT"/>
    <property type="match status" value="1"/>
</dbReference>
<proteinExistence type="predicted"/>
<evidence type="ECO:0000256" key="1">
    <source>
        <dbReference type="SAM" id="SignalP"/>
    </source>
</evidence>
<dbReference type="InterPro" id="IPR008258">
    <property type="entry name" value="Transglycosylase_SLT_dom_1"/>
</dbReference>
<dbReference type="RefSeq" id="WP_302244793.1">
    <property type="nucleotide sequence ID" value="NZ_JAULJQ010000010.1"/>
</dbReference>
<protein>
    <submittedName>
        <fullName evidence="3">Lytic transglycosylase domain-containing protein</fullName>
    </submittedName>
</protein>
<feature type="chain" id="PRO_5045883321" evidence="1">
    <location>
        <begin position="20"/>
        <end position="145"/>
    </location>
</feature>
<dbReference type="InterPro" id="IPR023346">
    <property type="entry name" value="Lysozyme-like_dom_sf"/>
</dbReference>
<feature type="domain" description="Transglycosylase SLT" evidence="2">
    <location>
        <begin position="25"/>
        <end position="121"/>
    </location>
</feature>